<accession>A0ACC3DJK2</accession>
<reference evidence="1" key="1">
    <citation type="submission" date="2024-09" db="EMBL/GenBank/DDBJ databases">
        <title>Black Yeasts Isolated from many extreme environments.</title>
        <authorList>
            <person name="Coleine C."/>
            <person name="Stajich J.E."/>
            <person name="Selbmann L."/>
        </authorList>
    </citation>
    <scope>NUCLEOTIDE SEQUENCE</scope>
    <source>
        <strain evidence="1">CCFEE 5737</strain>
    </source>
</reference>
<feature type="non-terminal residue" evidence="1">
    <location>
        <position position="1"/>
    </location>
</feature>
<proteinExistence type="predicted"/>
<dbReference type="Proteomes" id="UP001186974">
    <property type="component" value="Unassembled WGS sequence"/>
</dbReference>
<keyword evidence="2" id="KW-1185">Reference proteome</keyword>
<name>A0ACC3DJK2_9PEZI</name>
<evidence type="ECO:0000313" key="1">
    <source>
        <dbReference type="EMBL" id="KAK3076674.1"/>
    </source>
</evidence>
<sequence length="80" mass="8396">ITAALSGLIHITVNSSSTANSTKPTPVEAWIQGGRYGLLFAADTADFSALGHYAEFPGDAPTVLIQTPFADNKIPEHTVL</sequence>
<gene>
    <name evidence="1" type="ORF">LTS18_012364</name>
</gene>
<comment type="caution">
    <text evidence="1">The sequence shown here is derived from an EMBL/GenBank/DDBJ whole genome shotgun (WGS) entry which is preliminary data.</text>
</comment>
<evidence type="ECO:0000313" key="2">
    <source>
        <dbReference type="Proteomes" id="UP001186974"/>
    </source>
</evidence>
<protein>
    <submittedName>
        <fullName evidence="1">Uncharacterized protein</fullName>
    </submittedName>
</protein>
<feature type="non-terminal residue" evidence="1">
    <location>
        <position position="80"/>
    </location>
</feature>
<organism evidence="1 2">
    <name type="scientific">Coniosporium uncinatum</name>
    <dbReference type="NCBI Taxonomy" id="93489"/>
    <lineage>
        <taxon>Eukaryota</taxon>
        <taxon>Fungi</taxon>
        <taxon>Dikarya</taxon>
        <taxon>Ascomycota</taxon>
        <taxon>Pezizomycotina</taxon>
        <taxon>Dothideomycetes</taxon>
        <taxon>Dothideomycetes incertae sedis</taxon>
        <taxon>Coniosporium</taxon>
    </lineage>
</organism>
<dbReference type="EMBL" id="JAWDJW010003693">
    <property type="protein sequence ID" value="KAK3076674.1"/>
    <property type="molecule type" value="Genomic_DNA"/>
</dbReference>